<dbReference type="AlphaFoldDB" id="A0A328TPG4"/>
<name>A0A328TPG4_9GAMM</name>
<evidence type="ECO:0000313" key="1">
    <source>
        <dbReference type="EMBL" id="RAP71392.1"/>
    </source>
</evidence>
<dbReference type="EMBL" id="LJAM02000150">
    <property type="protein sequence ID" value="RAP71392.1"/>
    <property type="molecule type" value="Genomic_DNA"/>
</dbReference>
<sequence length="40" mass="4077">MANSSILIAPEHGRNPIDSTTAALVFQPSAYASIALSGTC</sequence>
<organism evidence="1 2">
    <name type="scientific">Candidatus Erwinia dacicola</name>
    <dbReference type="NCBI Taxonomy" id="252393"/>
    <lineage>
        <taxon>Bacteria</taxon>
        <taxon>Pseudomonadati</taxon>
        <taxon>Pseudomonadota</taxon>
        <taxon>Gammaproteobacteria</taxon>
        <taxon>Enterobacterales</taxon>
        <taxon>Erwiniaceae</taxon>
        <taxon>Erwinia</taxon>
    </lineage>
</organism>
<reference evidence="1" key="1">
    <citation type="submission" date="2018-04" db="EMBL/GenBank/DDBJ databases">
        <title>Genomes of the Obligate Erwinia dacicola and Facultative Enterobacter sp. OLF Endosymbionts of the Olive Fruit fly, Bactrocera oleae.</title>
        <authorList>
            <person name="Estes A.M."/>
            <person name="Hearn D.J."/>
            <person name="Agarwal S."/>
            <person name="Pierson E.A."/>
            <person name="Dunning-Hotopp J.C."/>
        </authorList>
    </citation>
    <scope>NUCLEOTIDE SEQUENCE [LARGE SCALE GENOMIC DNA]</scope>
    <source>
        <strain evidence="1">Oroville</strain>
    </source>
</reference>
<dbReference type="Proteomes" id="UP000244334">
    <property type="component" value="Unassembled WGS sequence"/>
</dbReference>
<accession>A0A328TPG4</accession>
<keyword evidence="2" id="KW-1185">Reference proteome</keyword>
<comment type="caution">
    <text evidence="1">The sequence shown here is derived from an EMBL/GenBank/DDBJ whole genome shotgun (WGS) entry which is preliminary data.</text>
</comment>
<protein>
    <submittedName>
        <fullName evidence="1">Uncharacterized protein</fullName>
    </submittedName>
</protein>
<gene>
    <name evidence="1" type="ORF">ACZ87_01800</name>
</gene>
<evidence type="ECO:0000313" key="2">
    <source>
        <dbReference type="Proteomes" id="UP000244334"/>
    </source>
</evidence>
<proteinExistence type="predicted"/>